<keyword evidence="1" id="KW-0472">Membrane</keyword>
<feature type="transmembrane region" description="Helical" evidence="1">
    <location>
        <begin position="59"/>
        <end position="79"/>
    </location>
</feature>
<dbReference type="EMBL" id="MFGC01000009">
    <property type="protein sequence ID" value="OGF28540.1"/>
    <property type="molecule type" value="Genomic_DNA"/>
</dbReference>
<evidence type="ECO:0000256" key="1">
    <source>
        <dbReference type="SAM" id="Phobius"/>
    </source>
</evidence>
<keyword evidence="1" id="KW-0812">Transmembrane</keyword>
<keyword evidence="1" id="KW-1133">Transmembrane helix</keyword>
<reference evidence="2 3" key="1">
    <citation type="journal article" date="2016" name="Nat. Commun.">
        <title>Thousands of microbial genomes shed light on interconnected biogeochemical processes in an aquifer system.</title>
        <authorList>
            <person name="Anantharaman K."/>
            <person name="Brown C.T."/>
            <person name="Hug L.A."/>
            <person name="Sharon I."/>
            <person name="Castelle C.J."/>
            <person name="Probst A.J."/>
            <person name="Thomas B.C."/>
            <person name="Singh A."/>
            <person name="Wilkins M.J."/>
            <person name="Karaoz U."/>
            <person name="Brodie E.L."/>
            <person name="Williams K.H."/>
            <person name="Hubbard S.S."/>
            <person name="Banfield J.F."/>
        </authorList>
    </citation>
    <scope>NUCLEOTIDE SEQUENCE [LARGE SCALE GENOMIC DNA]</scope>
</reference>
<comment type="caution">
    <text evidence="2">The sequence shown here is derived from an EMBL/GenBank/DDBJ whole genome shotgun (WGS) entry which is preliminary data.</text>
</comment>
<dbReference type="AlphaFoldDB" id="A0A1F5SPC9"/>
<evidence type="ECO:0000313" key="2">
    <source>
        <dbReference type="EMBL" id="OGF28540.1"/>
    </source>
</evidence>
<sequence>MNMLQYIVLLGAVANLAGGFVYIKETLRGETKPNRVTWLMWAVAPLIATVAGLSDGVRWAVLPVFMSGFVPLLVFVVSFVNPKSYWKLEKFDYICGACSILALVLWGITKEPLVAIFFAIASDGFAAVPTIIKSWKHPDTESVEAYMTGLFNALTSFFALRTFGISELAFPIYLVLVNSSLITAVYKGQLKKVIAEYR</sequence>
<feature type="transmembrane region" description="Helical" evidence="1">
    <location>
        <begin position="35"/>
        <end position="53"/>
    </location>
</feature>
<evidence type="ECO:0000313" key="3">
    <source>
        <dbReference type="Proteomes" id="UP000178925"/>
    </source>
</evidence>
<organism evidence="2 3">
    <name type="scientific">Candidatus Falkowbacteria bacterium RIFOXYA2_FULL_47_9</name>
    <dbReference type="NCBI Taxonomy" id="1797995"/>
    <lineage>
        <taxon>Bacteria</taxon>
        <taxon>Candidatus Falkowiibacteriota</taxon>
    </lineage>
</organism>
<accession>A0A1F5SPC9</accession>
<gene>
    <name evidence="2" type="ORF">A2242_02565</name>
</gene>
<protein>
    <submittedName>
        <fullName evidence="2">Uncharacterized protein</fullName>
    </submittedName>
</protein>
<proteinExistence type="predicted"/>
<feature type="transmembrane region" description="Helical" evidence="1">
    <location>
        <begin position="6"/>
        <end position="23"/>
    </location>
</feature>
<name>A0A1F5SPC9_9BACT</name>
<dbReference type="Proteomes" id="UP000178925">
    <property type="component" value="Unassembled WGS sequence"/>
</dbReference>